<keyword evidence="10" id="KW-1185">Reference proteome</keyword>
<dbReference type="GO" id="GO:0006508">
    <property type="term" value="P:proteolysis"/>
    <property type="evidence" value="ECO:0007669"/>
    <property type="project" value="UniProtKB-KW"/>
</dbReference>
<evidence type="ECO:0000313" key="9">
    <source>
        <dbReference type="EMBL" id="GAX19048.1"/>
    </source>
</evidence>
<dbReference type="InterPro" id="IPR000209">
    <property type="entry name" value="Peptidase_S8/S53_dom"/>
</dbReference>
<dbReference type="GO" id="GO:0005615">
    <property type="term" value="C:extracellular space"/>
    <property type="evidence" value="ECO:0007669"/>
    <property type="project" value="TreeGrafter"/>
</dbReference>
<dbReference type="InterPro" id="IPR050131">
    <property type="entry name" value="Peptidase_S8_subtilisin-like"/>
</dbReference>
<proteinExistence type="inferred from homology"/>
<evidence type="ECO:0000259" key="8">
    <source>
        <dbReference type="Pfam" id="PF00082"/>
    </source>
</evidence>
<reference evidence="9 10" key="1">
    <citation type="journal article" date="2015" name="Plant Cell">
        <title>Oil accumulation by the oleaginous diatom Fistulifera solaris as revealed by the genome and transcriptome.</title>
        <authorList>
            <person name="Tanaka T."/>
            <person name="Maeda Y."/>
            <person name="Veluchamy A."/>
            <person name="Tanaka M."/>
            <person name="Abida H."/>
            <person name="Marechal E."/>
            <person name="Bowler C."/>
            <person name="Muto M."/>
            <person name="Sunaga Y."/>
            <person name="Tanaka M."/>
            <person name="Yoshino T."/>
            <person name="Taniguchi T."/>
            <person name="Fukuda Y."/>
            <person name="Nemoto M."/>
            <person name="Matsumoto M."/>
            <person name="Wong P.S."/>
            <person name="Aburatani S."/>
            <person name="Fujibuchi W."/>
        </authorList>
    </citation>
    <scope>NUCLEOTIDE SEQUENCE [LARGE SCALE GENOMIC DNA]</scope>
    <source>
        <strain evidence="9 10">JPCC DA0580</strain>
    </source>
</reference>
<dbReference type="PANTHER" id="PTHR43806:SF11">
    <property type="entry name" value="CEREVISIN-RELATED"/>
    <property type="match status" value="1"/>
</dbReference>
<accession>A0A1Z5JYZ1</accession>
<dbReference type="PROSITE" id="PS00138">
    <property type="entry name" value="SUBTILASE_SER"/>
    <property type="match status" value="1"/>
</dbReference>
<evidence type="ECO:0000256" key="1">
    <source>
        <dbReference type="ARBA" id="ARBA00011073"/>
    </source>
</evidence>
<dbReference type="PANTHER" id="PTHR43806">
    <property type="entry name" value="PEPTIDASE S8"/>
    <property type="match status" value="1"/>
</dbReference>
<comment type="catalytic activity">
    <reaction evidence="5">
        <text>Hydrolysis of proteins with broad specificity for peptide bonds, and a preference for a large uncharged residue in P1. Hydrolyzes peptide amides.</text>
        <dbReference type="EC" id="3.4.21.62"/>
    </reaction>
</comment>
<dbReference type="Gene3D" id="3.40.50.200">
    <property type="entry name" value="Peptidase S8/S53 domain"/>
    <property type="match status" value="2"/>
</dbReference>
<sequence length="261" mass="28063">MAQSNPPSWGLDRIDQERPFLDNQYSYTQTGAGVQVYIFDTGIRTTHQDFGGRASCGLNVISGLVTVPMWPGQWEGVREGSLANALQGLEYVRDQKLANPSTPMVINMSLAGEYSEAFNEALEATVADGIVVVVAAGNFFRNACRYSPAAAKSVISVGATARYDMMGLFSNYGKCVDIFAPGARILSAGHTRDDAVDRKTGTSMACPHVAGAAAMYLQAHPDWTPAQVWEAMSSQSIGKVKTYLLSLVGTPRRLLQTSLIA</sequence>
<comment type="similarity">
    <text evidence="1 7">Belongs to the peptidase S8 family.</text>
</comment>
<dbReference type="InterPro" id="IPR015500">
    <property type="entry name" value="Peptidase_S8_subtilisin-rel"/>
</dbReference>
<comment type="caution">
    <text evidence="7">Lacks conserved residue(s) required for the propagation of feature annotation.</text>
</comment>
<evidence type="ECO:0000256" key="6">
    <source>
        <dbReference type="ARBA" id="ARBA00023619"/>
    </source>
</evidence>
<dbReference type="EC" id="3.4.21.62" evidence="6"/>
<dbReference type="PROSITE" id="PS51892">
    <property type="entry name" value="SUBTILASE"/>
    <property type="match status" value="1"/>
</dbReference>
<dbReference type="InterPro" id="IPR036852">
    <property type="entry name" value="Peptidase_S8/S53_dom_sf"/>
</dbReference>
<dbReference type="Proteomes" id="UP000198406">
    <property type="component" value="Unassembled WGS sequence"/>
</dbReference>
<feature type="domain" description="Peptidase S8/S53" evidence="8">
    <location>
        <begin position="80"/>
        <end position="232"/>
    </location>
</feature>
<evidence type="ECO:0000256" key="3">
    <source>
        <dbReference type="ARBA" id="ARBA00022801"/>
    </source>
</evidence>
<comment type="caution">
    <text evidence="9">The sequence shown here is derived from an EMBL/GenBank/DDBJ whole genome shotgun (WGS) entry which is preliminary data.</text>
</comment>
<dbReference type="InParanoid" id="A0A1Z5JYZ1"/>
<keyword evidence="3" id="KW-0378">Hydrolase</keyword>
<dbReference type="PRINTS" id="PR00723">
    <property type="entry name" value="SUBTILISIN"/>
</dbReference>
<keyword evidence="2" id="KW-0645">Protease</keyword>
<dbReference type="InterPro" id="IPR023828">
    <property type="entry name" value="Peptidase_S8_Ser-AS"/>
</dbReference>
<protein>
    <recommendedName>
        <fullName evidence="6">subtilisin</fullName>
        <ecNumber evidence="6">3.4.21.62</ecNumber>
    </recommendedName>
</protein>
<name>A0A1Z5JYZ1_FISSO</name>
<keyword evidence="4" id="KW-0720">Serine protease</keyword>
<dbReference type="EMBL" id="BDSP01000133">
    <property type="protein sequence ID" value="GAX19048.1"/>
    <property type="molecule type" value="Genomic_DNA"/>
</dbReference>
<dbReference type="InterPro" id="IPR034193">
    <property type="entry name" value="PCSK9_ProteinaseK-like"/>
</dbReference>
<dbReference type="AlphaFoldDB" id="A0A1Z5JYZ1"/>
<dbReference type="Pfam" id="PF00082">
    <property type="entry name" value="Peptidase_S8"/>
    <property type="match status" value="1"/>
</dbReference>
<evidence type="ECO:0000256" key="4">
    <source>
        <dbReference type="ARBA" id="ARBA00022825"/>
    </source>
</evidence>
<evidence type="ECO:0000256" key="5">
    <source>
        <dbReference type="ARBA" id="ARBA00023529"/>
    </source>
</evidence>
<gene>
    <name evidence="9" type="ORF">FisN_8Hh272</name>
</gene>
<evidence type="ECO:0000313" key="10">
    <source>
        <dbReference type="Proteomes" id="UP000198406"/>
    </source>
</evidence>
<dbReference type="SUPFAM" id="SSF52743">
    <property type="entry name" value="Subtilisin-like"/>
    <property type="match status" value="1"/>
</dbReference>
<evidence type="ECO:0000256" key="7">
    <source>
        <dbReference type="PROSITE-ProRule" id="PRU01240"/>
    </source>
</evidence>
<dbReference type="GO" id="GO:0004252">
    <property type="term" value="F:serine-type endopeptidase activity"/>
    <property type="evidence" value="ECO:0007669"/>
    <property type="project" value="UniProtKB-EC"/>
</dbReference>
<organism evidence="9 10">
    <name type="scientific">Fistulifera solaris</name>
    <name type="common">Oleaginous diatom</name>
    <dbReference type="NCBI Taxonomy" id="1519565"/>
    <lineage>
        <taxon>Eukaryota</taxon>
        <taxon>Sar</taxon>
        <taxon>Stramenopiles</taxon>
        <taxon>Ochrophyta</taxon>
        <taxon>Bacillariophyta</taxon>
        <taxon>Bacillariophyceae</taxon>
        <taxon>Bacillariophycidae</taxon>
        <taxon>Naviculales</taxon>
        <taxon>Naviculaceae</taxon>
        <taxon>Fistulifera</taxon>
    </lineage>
</organism>
<evidence type="ECO:0000256" key="2">
    <source>
        <dbReference type="ARBA" id="ARBA00022670"/>
    </source>
</evidence>
<dbReference type="OrthoDB" id="47834at2759"/>
<dbReference type="CDD" id="cd04077">
    <property type="entry name" value="Peptidases_S8_PCSK9_ProteinaseK_like"/>
    <property type="match status" value="1"/>
</dbReference>